<dbReference type="InterPro" id="IPR039537">
    <property type="entry name" value="Retrotran_Ty1/copia-like"/>
</dbReference>
<dbReference type="EMBL" id="CP126651">
    <property type="protein sequence ID" value="WJZ85616.1"/>
    <property type="molecule type" value="Genomic_DNA"/>
</dbReference>
<gene>
    <name evidence="2" type="ORF">VitviT2T_005140</name>
</gene>
<evidence type="ECO:0000313" key="3">
    <source>
        <dbReference type="Proteomes" id="UP001227230"/>
    </source>
</evidence>
<protein>
    <recommendedName>
        <fullName evidence="1">Retroviral polymerase SH3-like domain-containing protein</fullName>
    </recommendedName>
</protein>
<name>A0ABY9BT69_VITVI</name>
<dbReference type="PANTHER" id="PTHR42648">
    <property type="entry name" value="TRANSPOSASE, PUTATIVE-RELATED"/>
    <property type="match status" value="1"/>
</dbReference>
<reference evidence="2 3" key="1">
    <citation type="journal article" date="2023" name="Hortic Res">
        <title>The complete reference genome for grapevine (Vitis vinifera L.) genetics and breeding.</title>
        <authorList>
            <person name="Shi X."/>
            <person name="Cao S."/>
            <person name="Wang X."/>
            <person name="Huang S."/>
            <person name="Wang Y."/>
            <person name="Liu Z."/>
            <person name="Liu W."/>
            <person name="Leng X."/>
            <person name="Peng Y."/>
            <person name="Wang N."/>
            <person name="Wang Y."/>
            <person name="Ma Z."/>
            <person name="Xu X."/>
            <person name="Zhang F."/>
            <person name="Xue H."/>
            <person name="Zhong H."/>
            <person name="Wang Y."/>
            <person name="Zhang K."/>
            <person name="Velt A."/>
            <person name="Avia K."/>
            <person name="Holtgrawe D."/>
            <person name="Grimplet J."/>
            <person name="Matus J.T."/>
            <person name="Ware D."/>
            <person name="Wu X."/>
            <person name="Wang H."/>
            <person name="Liu C."/>
            <person name="Fang Y."/>
            <person name="Rustenholz C."/>
            <person name="Cheng Z."/>
            <person name="Xiao H."/>
            <person name="Zhou Y."/>
        </authorList>
    </citation>
    <scope>NUCLEOTIDE SEQUENCE [LARGE SCALE GENOMIC DNA]</scope>
    <source>
        <strain evidence="3">cv. Pinot noir / PN40024</strain>
        <tissue evidence="2">Leaf</tissue>
    </source>
</reference>
<dbReference type="Proteomes" id="UP001227230">
    <property type="component" value="Chromosome 4"/>
</dbReference>
<evidence type="ECO:0000313" key="2">
    <source>
        <dbReference type="EMBL" id="WJZ85616.1"/>
    </source>
</evidence>
<dbReference type="PANTHER" id="PTHR42648:SF28">
    <property type="entry name" value="TRANSPOSON-ENCODED PROTEIN WITH RIBONUCLEASE H-LIKE AND RETROVIRUS ZINC FINGER-LIKE DOMAINS"/>
    <property type="match status" value="1"/>
</dbReference>
<dbReference type="Pfam" id="PF25597">
    <property type="entry name" value="SH3_retrovirus"/>
    <property type="match status" value="1"/>
</dbReference>
<sequence>MHIHVGLPKQFHVEAINTTTYLINQGPSTPLKHRIPEEVWTGKNVKFSYLRVFGCVSYVHISDHGRNKLDAKSLKCTFIGYGVDDFGYKFWDYQNKKVIRSKDVIFNEKFLYKDKDAT</sequence>
<organism evidence="2 3">
    <name type="scientific">Vitis vinifera</name>
    <name type="common">Grape</name>
    <dbReference type="NCBI Taxonomy" id="29760"/>
    <lineage>
        <taxon>Eukaryota</taxon>
        <taxon>Viridiplantae</taxon>
        <taxon>Streptophyta</taxon>
        <taxon>Embryophyta</taxon>
        <taxon>Tracheophyta</taxon>
        <taxon>Spermatophyta</taxon>
        <taxon>Magnoliopsida</taxon>
        <taxon>eudicotyledons</taxon>
        <taxon>Gunneridae</taxon>
        <taxon>Pentapetalae</taxon>
        <taxon>rosids</taxon>
        <taxon>Vitales</taxon>
        <taxon>Vitaceae</taxon>
        <taxon>Viteae</taxon>
        <taxon>Vitis</taxon>
    </lineage>
</organism>
<accession>A0ABY9BT69</accession>
<dbReference type="InterPro" id="IPR057670">
    <property type="entry name" value="SH3_retrovirus"/>
</dbReference>
<evidence type="ECO:0000259" key="1">
    <source>
        <dbReference type="Pfam" id="PF25597"/>
    </source>
</evidence>
<keyword evidence="3" id="KW-1185">Reference proteome</keyword>
<feature type="domain" description="Retroviral polymerase SH3-like" evidence="1">
    <location>
        <begin position="55"/>
        <end position="115"/>
    </location>
</feature>
<proteinExistence type="predicted"/>